<proteinExistence type="predicted"/>
<organism evidence="1 2">
    <name type="scientific">Roseiarcus fermentans</name>
    <dbReference type="NCBI Taxonomy" id="1473586"/>
    <lineage>
        <taxon>Bacteria</taxon>
        <taxon>Pseudomonadati</taxon>
        <taxon>Pseudomonadota</taxon>
        <taxon>Alphaproteobacteria</taxon>
        <taxon>Hyphomicrobiales</taxon>
        <taxon>Roseiarcaceae</taxon>
        <taxon>Roseiarcus</taxon>
    </lineage>
</organism>
<dbReference type="Proteomes" id="UP000253529">
    <property type="component" value="Unassembled WGS sequence"/>
</dbReference>
<accession>A0A366F4L6</accession>
<sequence>MAVHEPQQQRKRPLDRRASLAMTAFFGVHLGRYQTTLLFRLAIEVILSRA</sequence>
<name>A0A366F4L6_9HYPH</name>
<dbReference type="EMBL" id="QNRK01000024">
    <property type="protein sequence ID" value="RBP08709.1"/>
    <property type="molecule type" value="Genomic_DNA"/>
</dbReference>
<evidence type="ECO:0000313" key="2">
    <source>
        <dbReference type="Proteomes" id="UP000253529"/>
    </source>
</evidence>
<comment type="caution">
    <text evidence="1">The sequence shown here is derived from an EMBL/GenBank/DDBJ whole genome shotgun (WGS) entry which is preliminary data.</text>
</comment>
<reference evidence="1 2" key="1">
    <citation type="submission" date="2018-06" db="EMBL/GenBank/DDBJ databases">
        <title>Genomic Encyclopedia of Type Strains, Phase IV (KMG-IV): sequencing the most valuable type-strain genomes for metagenomic binning, comparative biology and taxonomic classification.</title>
        <authorList>
            <person name="Goeker M."/>
        </authorList>
    </citation>
    <scope>NUCLEOTIDE SEQUENCE [LARGE SCALE GENOMIC DNA]</scope>
    <source>
        <strain evidence="1 2">DSM 24875</strain>
    </source>
</reference>
<protein>
    <submittedName>
        <fullName evidence="1">Uncharacterized protein</fullName>
    </submittedName>
</protein>
<evidence type="ECO:0000313" key="1">
    <source>
        <dbReference type="EMBL" id="RBP08709.1"/>
    </source>
</evidence>
<gene>
    <name evidence="1" type="ORF">DFR50_12496</name>
</gene>
<dbReference type="AlphaFoldDB" id="A0A366F4L6"/>
<keyword evidence="2" id="KW-1185">Reference proteome</keyword>